<dbReference type="Pfam" id="PF13480">
    <property type="entry name" value="Acetyltransf_6"/>
    <property type="match status" value="1"/>
</dbReference>
<accession>A0A6S6T501</accession>
<dbReference type="InterPro" id="IPR038740">
    <property type="entry name" value="BioF2-like_GNAT_dom"/>
</dbReference>
<reference evidence="2" key="1">
    <citation type="submission" date="2020-01" db="EMBL/GenBank/DDBJ databases">
        <authorList>
            <person name="Meier V. D."/>
            <person name="Meier V D."/>
        </authorList>
    </citation>
    <scope>NUCLEOTIDE SEQUENCE</scope>
    <source>
        <strain evidence="2">HLG_WM_MAG_10</strain>
    </source>
</reference>
<protein>
    <recommendedName>
        <fullName evidence="1">BioF2-like acetyltransferase domain-containing protein</fullName>
    </recommendedName>
</protein>
<sequence>MFSSNNISKQLINANQQNIEVYPLSKNATYSIQIKNSIKDIQEVWDTVAPKENLFLQSTYLQTLENFPPEKMSFRYIIFYKENIPVGIAYNQIFKLNVEDSLQQSNEEEANKSNCLIRAFSNAAKKWFIKRAEFNLLICGNLLLTGEYGFHFKVPINEQQTASLIQDALDALQNILDKEQTKVSVHLLKDYKIETSEELKEQLKKETYHPFLMQPSMYMNIRPNWDCFDNYLGDMSSKYRVRAKRARKKGDAIVKKELSLEEIEAHEERIYELYKMIADGAGFNAFLLHKQYFTELKRDLGNCYKLTGYFIDGQLIAFYTAIFNYKEMDAHFLGVDGAYNRAHQVYLNILYDLVNRAIEGRVERIDFARTALEIKSSVGAVSQDMLCFFKHRSTLSSKVLQLVFDSLNPKEEWQPRSPFKSDVIPVG</sequence>
<dbReference type="EMBL" id="CACVAQ010000162">
    <property type="protein sequence ID" value="CAA6810193.1"/>
    <property type="molecule type" value="Genomic_DNA"/>
</dbReference>
<evidence type="ECO:0000259" key="1">
    <source>
        <dbReference type="Pfam" id="PF13480"/>
    </source>
</evidence>
<feature type="domain" description="BioF2-like acetyltransferase" evidence="1">
    <location>
        <begin position="237"/>
        <end position="372"/>
    </location>
</feature>
<organism evidence="2">
    <name type="scientific">uncultured Aureispira sp</name>
    <dbReference type="NCBI Taxonomy" id="1331704"/>
    <lineage>
        <taxon>Bacteria</taxon>
        <taxon>Pseudomonadati</taxon>
        <taxon>Bacteroidota</taxon>
        <taxon>Saprospiria</taxon>
        <taxon>Saprospirales</taxon>
        <taxon>Saprospiraceae</taxon>
        <taxon>Aureispira</taxon>
        <taxon>environmental samples</taxon>
    </lineage>
</organism>
<evidence type="ECO:0000313" key="2">
    <source>
        <dbReference type="EMBL" id="CAA6810193.1"/>
    </source>
</evidence>
<proteinExistence type="predicted"/>
<dbReference type="InterPro" id="IPR016181">
    <property type="entry name" value="Acyl_CoA_acyltransferase"/>
</dbReference>
<dbReference type="SUPFAM" id="SSF55729">
    <property type="entry name" value="Acyl-CoA N-acyltransferases (Nat)"/>
    <property type="match status" value="1"/>
</dbReference>
<name>A0A6S6T501_9BACT</name>
<gene>
    <name evidence="2" type="ORF">HELGO_WM36883</name>
</gene>
<dbReference type="Gene3D" id="3.40.630.30">
    <property type="match status" value="1"/>
</dbReference>
<dbReference type="AlphaFoldDB" id="A0A6S6T501"/>